<evidence type="ECO:0000259" key="10">
    <source>
        <dbReference type="Pfam" id="PF08245"/>
    </source>
</evidence>
<dbReference type="PANTHER" id="PTHR43692:SF1">
    <property type="entry name" value="UDP-N-ACETYLMURAMOYLALANINE--D-GLUTAMATE LIGASE"/>
    <property type="match status" value="1"/>
</dbReference>
<keyword evidence="6 7" id="KW-0067">ATP-binding</keyword>
<keyword evidence="12" id="KW-1185">Reference proteome</keyword>
<keyword evidence="3 7" id="KW-0963">Cytoplasm</keyword>
<keyword evidence="7 8" id="KW-0132">Cell division</keyword>
<evidence type="ECO:0000256" key="1">
    <source>
        <dbReference type="ARBA" id="ARBA00004496"/>
    </source>
</evidence>
<name>A0ABU9D5T7_9PROT</name>
<reference evidence="11 12" key="1">
    <citation type="submission" date="2024-04" db="EMBL/GenBank/DDBJ databases">
        <authorList>
            <person name="Abashina T."/>
            <person name="Shaikin A."/>
        </authorList>
    </citation>
    <scope>NUCLEOTIDE SEQUENCE [LARGE SCALE GENOMIC DNA]</scope>
    <source>
        <strain evidence="11 12">AAFK</strain>
    </source>
</reference>
<evidence type="ECO:0000313" key="11">
    <source>
        <dbReference type="EMBL" id="MEK8088907.1"/>
    </source>
</evidence>
<evidence type="ECO:0000256" key="6">
    <source>
        <dbReference type="ARBA" id="ARBA00022840"/>
    </source>
</evidence>
<feature type="domain" description="Mur ligase C-terminal" evidence="9">
    <location>
        <begin position="322"/>
        <end position="434"/>
    </location>
</feature>
<keyword evidence="4 7" id="KW-0436">Ligase</keyword>
<organism evidence="11 12">
    <name type="scientific">Thermithiobacillus plumbiphilus</name>
    <dbReference type="NCBI Taxonomy" id="1729899"/>
    <lineage>
        <taxon>Bacteria</taxon>
        <taxon>Pseudomonadati</taxon>
        <taxon>Pseudomonadota</taxon>
        <taxon>Acidithiobacillia</taxon>
        <taxon>Acidithiobacillales</taxon>
        <taxon>Thermithiobacillaceae</taxon>
        <taxon>Thermithiobacillus</taxon>
    </lineage>
</organism>
<comment type="catalytic activity">
    <reaction evidence="7 8">
        <text>UDP-N-acetyl-alpha-D-muramoyl-L-alanine + D-glutamate + ATP = UDP-N-acetyl-alpha-D-muramoyl-L-alanyl-D-glutamate + ADP + phosphate + H(+)</text>
        <dbReference type="Rhea" id="RHEA:16429"/>
        <dbReference type="ChEBI" id="CHEBI:15378"/>
        <dbReference type="ChEBI" id="CHEBI:29986"/>
        <dbReference type="ChEBI" id="CHEBI:30616"/>
        <dbReference type="ChEBI" id="CHEBI:43474"/>
        <dbReference type="ChEBI" id="CHEBI:83898"/>
        <dbReference type="ChEBI" id="CHEBI:83900"/>
        <dbReference type="ChEBI" id="CHEBI:456216"/>
        <dbReference type="EC" id="6.3.2.9"/>
    </reaction>
</comment>
<dbReference type="SUPFAM" id="SSF53623">
    <property type="entry name" value="MurD-like peptide ligases, catalytic domain"/>
    <property type="match status" value="1"/>
</dbReference>
<comment type="similarity">
    <text evidence="7">Belongs to the MurCDEF family.</text>
</comment>
<dbReference type="SUPFAM" id="SSF51984">
    <property type="entry name" value="MurCD N-terminal domain"/>
    <property type="match status" value="1"/>
</dbReference>
<dbReference type="InterPro" id="IPR036565">
    <property type="entry name" value="Mur-like_cat_sf"/>
</dbReference>
<dbReference type="Pfam" id="PF08245">
    <property type="entry name" value="Mur_ligase_M"/>
    <property type="match status" value="1"/>
</dbReference>
<dbReference type="Gene3D" id="3.40.1190.10">
    <property type="entry name" value="Mur-like, catalytic domain"/>
    <property type="match status" value="1"/>
</dbReference>
<dbReference type="RefSeq" id="WP_341369974.1">
    <property type="nucleotide sequence ID" value="NZ_JBBPCO010000003.1"/>
</dbReference>
<keyword evidence="7 8" id="KW-0961">Cell wall biogenesis/degradation</keyword>
<dbReference type="EMBL" id="JBBPCO010000003">
    <property type="protein sequence ID" value="MEK8088907.1"/>
    <property type="molecule type" value="Genomic_DNA"/>
</dbReference>
<evidence type="ECO:0000256" key="2">
    <source>
        <dbReference type="ARBA" id="ARBA00004752"/>
    </source>
</evidence>
<dbReference type="GO" id="GO:0008764">
    <property type="term" value="F:UDP-N-acetylmuramoylalanine-D-glutamate ligase activity"/>
    <property type="evidence" value="ECO:0007669"/>
    <property type="project" value="UniProtKB-EC"/>
</dbReference>
<dbReference type="Pfam" id="PF21799">
    <property type="entry name" value="MurD-like_N"/>
    <property type="match status" value="1"/>
</dbReference>
<dbReference type="HAMAP" id="MF_00639">
    <property type="entry name" value="MurD"/>
    <property type="match status" value="1"/>
</dbReference>
<comment type="subcellular location">
    <subcellularLocation>
        <location evidence="1 7 8">Cytoplasm</location>
    </subcellularLocation>
</comment>
<keyword evidence="7 8" id="KW-0133">Cell shape</keyword>
<dbReference type="Gene3D" id="3.90.190.20">
    <property type="entry name" value="Mur ligase, C-terminal domain"/>
    <property type="match status" value="1"/>
</dbReference>
<dbReference type="SUPFAM" id="SSF53244">
    <property type="entry name" value="MurD-like peptide ligases, peptide-binding domain"/>
    <property type="match status" value="1"/>
</dbReference>
<comment type="caution">
    <text evidence="11">The sequence shown here is derived from an EMBL/GenBank/DDBJ whole genome shotgun (WGS) entry which is preliminary data.</text>
</comment>
<proteinExistence type="inferred from homology"/>
<keyword evidence="7 8" id="KW-0131">Cell cycle</keyword>
<dbReference type="Pfam" id="PF02875">
    <property type="entry name" value="Mur_ligase_C"/>
    <property type="match status" value="1"/>
</dbReference>
<evidence type="ECO:0000256" key="3">
    <source>
        <dbReference type="ARBA" id="ARBA00022490"/>
    </source>
</evidence>
<dbReference type="Gene3D" id="3.40.50.720">
    <property type="entry name" value="NAD(P)-binding Rossmann-like Domain"/>
    <property type="match status" value="1"/>
</dbReference>
<accession>A0ABU9D5T7</accession>
<dbReference type="InterPro" id="IPR005762">
    <property type="entry name" value="MurD"/>
</dbReference>
<dbReference type="InterPro" id="IPR013221">
    <property type="entry name" value="Mur_ligase_cen"/>
</dbReference>
<dbReference type="PANTHER" id="PTHR43692">
    <property type="entry name" value="UDP-N-ACETYLMURAMOYLALANINE--D-GLUTAMATE LIGASE"/>
    <property type="match status" value="1"/>
</dbReference>
<keyword evidence="7 8" id="KW-0573">Peptidoglycan synthesis</keyword>
<comment type="function">
    <text evidence="7 8">Cell wall formation. Catalyzes the addition of glutamate to the nucleotide precursor UDP-N-acetylmuramoyl-L-alanine (UMA).</text>
</comment>
<evidence type="ECO:0000256" key="4">
    <source>
        <dbReference type="ARBA" id="ARBA00022598"/>
    </source>
</evidence>
<evidence type="ECO:0000256" key="7">
    <source>
        <dbReference type="HAMAP-Rule" id="MF_00639"/>
    </source>
</evidence>
<evidence type="ECO:0000259" key="9">
    <source>
        <dbReference type="Pfam" id="PF02875"/>
    </source>
</evidence>
<protein>
    <recommendedName>
        <fullName evidence="7 8">UDP-N-acetylmuramoylalanine--D-glutamate ligase</fullName>
        <ecNumber evidence="7 8">6.3.2.9</ecNumber>
    </recommendedName>
    <alternativeName>
        <fullName evidence="7">D-glutamic acid-adding enzyme</fullName>
    </alternativeName>
    <alternativeName>
        <fullName evidence="7">UDP-N-acetylmuramoyl-L-alanyl-D-glutamate synthetase</fullName>
    </alternativeName>
</protein>
<dbReference type="InterPro" id="IPR004101">
    <property type="entry name" value="Mur_ligase_C"/>
</dbReference>
<sequence length="462" mass="48348">MIDLRDKKVLVVGLGKTGQSVLPVLERLGARIQATDSRASPPDIDALKSRHPSIEWRLGGFDPAVFADQDLIVVSPGLAQSDPAFVRARAAGVRIIGDIELFYALAQAPIVAITGSNGKSTVTTLVAEMAAAAGLKMKAGGNLGTPALELLPQAGEQVGLYVLELSSFQLELIESFRPRVAAVLNLSEDHMDRYAGFADYVAAKARIFANMQPGDTLVLNGTDAATTALAAQAPRGVQVVLFGRKIPAGSGNVRVLDQGFGEYLTLDGAQGSSYAVLPVHALQILGEHNLENAMAAVAIAFAAGVPLPAAASALKSFRGLPHRMVKVAEINRVSYFNDSKGTNVGATAKALAGLPGPVIPILGGDCKGADLRPLRQALEGKARAAILIGRDAPLIETVIQGVVPIHQVSSMPEAVKLAAELARPGDQVLLSPACASLDMFRDYAERGRVFSEAVQQLPGERA</sequence>
<gene>
    <name evidence="7 11" type="primary">murD</name>
    <name evidence="11" type="ORF">WOB96_03930</name>
</gene>
<feature type="domain" description="Mur ligase central" evidence="10">
    <location>
        <begin position="113"/>
        <end position="300"/>
    </location>
</feature>
<evidence type="ECO:0000256" key="5">
    <source>
        <dbReference type="ARBA" id="ARBA00022741"/>
    </source>
</evidence>
<evidence type="ECO:0000313" key="12">
    <source>
        <dbReference type="Proteomes" id="UP001446205"/>
    </source>
</evidence>
<keyword evidence="5 7" id="KW-0547">Nucleotide-binding</keyword>
<dbReference type="InterPro" id="IPR036615">
    <property type="entry name" value="Mur_ligase_C_dom_sf"/>
</dbReference>
<feature type="binding site" evidence="7">
    <location>
        <begin position="115"/>
        <end position="121"/>
    </location>
    <ligand>
        <name>ATP</name>
        <dbReference type="ChEBI" id="CHEBI:30616"/>
    </ligand>
</feature>
<dbReference type="NCBIfam" id="TIGR01087">
    <property type="entry name" value="murD"/>
    <property type="match status" value="1"/>
</dbReference>
<dbReference type="EC" id="6.3.2.9" evidence="7 8"/>
<evidence type="ECO:0000256" key="8">
    <source>
        <dbReference type="RuleBase" id="RU003664"/>
    </source>
</evidence>
<comment type="pathway">
    <text evidence="2 7 8">Cell wall biogenesis; peptidoglycan biosynthesis.</text>
</comment>
<dbReference type="Proteomes" id="UP001446205">
    <property type="component" value="Unassembled WGS sequence"/>
</dbReference>